<dbReference type="GO" id="GO:0008061">
    <property type="term" value="F:chitin binding"/>
    <property type="evidence" value="ECO:0007669"/>
    <property type="project" value="UniProtKB-KW"/>
</dbReference>
<dbReference type="STRING" id="188477.A0A3S0ZEK1"/>
<proteinExistence type="predicted"/>
<protein>
    <recommendedName>
        <fullName evidence="8">Chitin-binding type-2 domain-containing protein</fullName>
    </recommendedName>
</protein>
<comment type="caution">
    <text evidence="9">The sequence shown here is derived from an EMBL/GenBank/DDBJ whole genome shotgun (WGS) entry which is preliminary data.</text>
</comment>
<evidence type="ECO:0000313" key="9">
    <source>
        <dbReference type="EMBL" id="RUS77125.1"/>
    </source>
</evidence>
<keyword evidence="4" id="KW-1015">Disulfide bond</keyword>
<evidence type="ECO:0000256" key="1">
    <source>
        <dbReference type="ARBA" id="ARBA00022669"/>
    </source>
</evidence>
<keyword evidence="10" id="KW-1185">Reference proteome</keyword>
<dbReference type="SUPFAM" id="SSF57625">
    <property type="entry name" value="Invertebrate chitin-binding proteins"/>
    <property type="match status" value="2"/>
</dbReference>
<accession>A0A3S0ZEK1</accession>
<dbReference type="InterPro" id="IPR036508">
    <property type="entry name" value="Chitin-bd_dom_sf"/>
</dbReference>
<dbReference type="AlphaFoldDB" id="A0A3S0ZEK1"/>
<dbReference type="EMBL" id="RQTK01000608">
    <property type="protein sequence ID" value="RUS77125.1"/>
    <property type="molecule type" value="Genomic_DNA"/>
</dbReference>
<evidence type="ECO:0000256" key="5">
    <source>
        <dbReference type="ARBA" id="ARBA00023180"/>
    </source>
</evidence>
<dbReference type="PANTHER" id="PTHR23301:SF0">
    <property type="entry name" value="CHITIN-BINDING TYPE-2 DOMAIN-CONTAINING PROTEIN-RELATED"/>
    <property type="match status" value="1"/>
</dbReference>
<evidence type="ECO:0000256" key="7">
    <source>
        <dbReference type="SAM" id="SignalP"/>
    </source>
</evidence>
<evidence type="ECO:0000256" key="3">
    <source>
        <dbReference type="ARBA" id="ARBA00022737"/>
    </source>
</evidence>
<feature type="signal peptide" evidence="7">
    <location>
        <begin position="1"/>
        <end position="22"/>
    </location>
</feature>
<keyword evidence="1" id="KW-0147">Chitin-binding</keyword>
<dbReference type="PANTHER" id="PTHR23301">
    <property type="entry name" value="CHITIN BINDING PERITROPHIN-A"/>
    <property type="match status" value="1"/>
</dbReference>
<keyword evidence="2 7" id="KW-0732">Signal</keyword>
<feature type="domain" description="Chitin-binding type-2" evidence="8">
    <location>
        <begin position="28"/>
        <end position="90"/>
    </location>
</feature>
<reference evidence="9 10" key="1">
    <citation type="submission" date="2019-01" db="EMBL/GenBank/DDBJ databases">
        <title>A draft genome assembly of the solar-powered sea slug Elysia chlorotica.</title>
        <authorList>
            <person name="Cai H."/>
            <person name="Li Q."/>
            <person name="Fang X."/>
            <person name="Li J."/>
            <person name="Curtis N.E."/>
            <person name="Altenburger A."/>
            <person name="Shibata T."/>
            <person name="Feng M."/>
            <person name="Maeda T."/>
            <person name="Schwartz J.A."/>
            <person name="Shigenobu S."/>
            <person name="Lundholm N."/>
            <person name="Nishiyama T."/>
            <person name="Yang H."/>
            <person name="Hasebe M."/>
            <person name="Li S."/>
            <person name="Pierce S.K."/>
            <person name="Wang J."/>
        </authorList>
    </citation>
    <scope>NUCLEOTIDE SEQUENCE [LARGE SCALE GENOMIC DNA]</scope>
    <source>
        <strain evidence="9">EC2010</strain>
        <tissue evidence="9">Whole organism of an adult</tissue>
    </source>
</reference>
<dbReference type="Pfam" id="PF01607">
    <property type="entry name" value="CBM_14"/>
    <property type="match status" value="2"/>
</dbReference>
<keyword evidence="3" id="KW-0677">Repeat</keyword>
<dbReference type="GO" id="GO:0005576">
    <property type="term" value="C:extracellular region"/>
    <property type="evidence" value="ECO:0007669"/>
    <property type="project" value="InterPro"/>
</dbReference>
<evidence type="ECO:0000256" key="2">
    <source>
        <dbReference type="ARBA" id="ARBA00022729"/>
    </source>
</evidence>
<organism evidence="9 10">
    <name type="scientific">Elysia chlorotica</name>
    <name type="common">Eastern emerald elysia</name>
    <name type="synonym">Sea slug</name>
    <dbReference type="NCBI Taxonomy" id="188477"/>
    <lineage>
        <taxon>Eukaryota</taxon>
        <taxon>Metazoa</taxon>
        <taxon>Spiralia</taxon>
        <taxon>Lophotrochozoa</taxon>
        <taxon>Mollusca</taxon>
        <taxon>Gastropoda</taxon>
        <taxon>Heterobranchia</taxon>
        <taxon>Euthyneura</taxon>
        <taxon>Panpulmonata</taxon>
        <taxon>Sacoglossa</taxon>
        <taxon>Placobranchoidea</taxon>
        <taxon>Plakobranchidae</taxon>
        <taxon>Elysia</taxon>
    </lineage>
</organism>
<evidence type="ECO:0000256" key="4">
    <source>
        <dbReference type="ARBA" id="ARBA00023157"/>
    </source>
</evidence>
<evidence type="ECO:0000313" key="10">
    <source>
        <dbReference type="Proteomes" id="UP000271974"/>
    </source>
</evidence>
<dbReference type="SMART" id="SM00494">
    <property type="entry name" value="ChtBD2"/>
    <property type="match status" value="2"/>
</dbReference>
<feature type="domain" description="Chitin-binding type-2" evidence="8">
    <location>
        <begin position="153"/>
        <end position="211"/>
    </location>
</feature>
<name>A0A3S0ZEK1_ELYCH</name>
<keyword evidence="5" id="KW-0325">Glycoprotein</keyword>
<dbReference type="OrthoDB" id="6161925at2759"/>
<dbReference type="InterPro" id="IPR002557">
    <property type="entry name" value="Chitin-bd_dom"/>
</dbReference>
<dbReference type="InterPro" id="IPR051940">
    <property type="entry name" value="Chitin_bind-dev_reg"/>
</dbReference>
<evidence type="ECO:0000256" key="6">
    <source>
        <dbReference type="SAM" id="MobiDB-lite"/>
    </source>
</evidence>
<dbReference type="Proteomes" id="UP000271974">
    <property type="component" value="Unassembled WGS sequence"/>
</dbReference>
<evidence type="ECO:0000259" key="8">
    <source>
        <dbReference type="PROSITE" id="PS50940"/>
    </source>
</evidence>
<gene>
    <name evidence="9" type="ORF">EGW08_015112</name>
</gene>
<sequence length="218" mass="23422">MEHNSVFSALTLVLVYSLSVRAGSHDVLTLCEDNAWVDGIHAHPTDCTMFIECSGRVTSELDCPANLVFNPNLNVCDDPNSVVNGLNCAKTTTTAASTQTMTTTTPMPTTTQPTTTTTKLTTTSTTTKPTTTTTTTTTTPKPASATPSNIDITNLCVDQTWANGIHPDPTSCFHFIECSFGQTYRMICPAGLAFNTKALTCDDKYNVDCRDNYNAIIG</sequence>
<dbReference type="Gene3D" id="2.170.140.10">
    <property type="entry name" value="Chitin binding domain"/>
    <property type="match status" value="2"/>
</dbReference>
<feature type="chain" id="PRO_5018522200" description="Chitin-binding type-2 domain-containing protein" evidence="7">
    <location>
        <begin position="23"/>
        <end position="218"/>
    </location>
</feature>
<dbReference type="PROSITE" id="PS50940">
    <property type="entry name" value="CHIT_BIND_II"/>
    <property type="match status" value="2"/>
</dbReference>
<feature type="region of interest" description="Disordered" evidence="6">
    <location>
        <begin position="99"/>
        <end position="146"/>
    </location>
</feature>